<evidence type="ECO:0000313" key="3">
    <source>
        <dbReference type="Proteomes" id="UP000314294"/>
    </source>
</evidence>
<feature type="region of interest" description="Disordered" evidence="1">
    <location>
        <begin position="1"/>
        <end position="56"/>
    </location>
</feature>
<keyword evidence="3" id="KW-1185">Reference proteome</keyword>
<comment type="caution">
    <text evidence="2">The sequence shown here is derived from an EMBL/GenBank/DDBJ whole genome shotgun (WGS) entry which is preliminary data.</text>
</comment>
<reference evidence="2 3" key="1">
    <citation type="submission" date="2019-03" db="EMBL/GenBank/DDBJ databases">
        <title>First draft genome of Liparis tanakae, snailfish: a comprehensive survey of snailfish specific genes.</title>
        <authorList>
            <person name="Kim W."/>
            <person name="Song I."/>
            <person name="Jeong J.-H."/>
            <person name="Kim D."/>
            <person name="Kim S."/>
            <person name="Ryu S."/>
            <person name="Song J.Y."/>
            <person name="Lee S.K."/>
        </authorList>
    </citation>
    <scope>NUCLEOTIDE SEQUENCE [LARGE SCALE GENOMIC DNA]</scope>
    <source>
        <tissue evidence="2">Muscle</tissue>
    </source>
</reference>
<accession>A0A4Z2H0I6</accession>
<organism evidence="2 3">
    <name type="scientific">Liparis tanakae</name>
    <name type="common">Tanaka's snailfish</name>
    <dbReference type="NCBI Taxonomy" id="230148"/>
    <lineage>
        <taxon>Eukaryota</taxon>
        <taxon>Metazoa</taxon>
        <taxon>Chordata</taxon>
        <taxon>Craniata</taxon>
        <taxon>Vertebrata</taxon>
        <taxon>Euteleostomi</taxon>
        <taxon>Actinopterygii</taxon>
        <taxon>Neopterygii</taxon>
        <taxon>Teleostei</taxon>
        <taxon>Neoteleostei</taxon>
        <taxon>Acanthomorphata</taxon>
        <taxon>Eupercaria</taxon>
        <taxon>Perciformes</taxon>
        <taxon>Cottioidei</taxon>
        <taxon>Cottales</taxon>
        <taxon>Liparidae</taxon>
        <taxon>Liparis</taxon>
    </lineage>
</organism>
<protein>
    <submittedName>
        <fullName evidence="2">Uncharacterized protein</fullName>
    </submittedName>
</protein>
<evidence type="ECO:0000256" key="1">
    <source>
        <dbReference type="SAM" id="MobiDB-lite"/>
    </source>
</evidence>
<gene>
    <name evidence="2" type="ORF">EYF80_030551</name>
</gene>
<feature type="compositionally biased region" description="Polar residues" evidence="1">
    <location>
        <begin position="45"/>
        <end position="54"/>
    </location>
</feature>
<proteinExistence type="predicted"/>
<sequence length="68" mass="7084">MNSAGGEKAAAAETLSVLPPAGRENRGQPEVSLFTGPESEKTRSSRTPPCSSGTADPELDFLLLVVVR</sequence>
<dbReference type="Proteomes" id="UP000314294">
    <property type="component" value="Unassembled WGS sequence"/>
</dbReference>
<dbReference type="EMBL" id="SRLO01000360">
    <property type="protein sequence ID" value="TNN59266.1"/>
    <property type="molecule type" value="Genomic_DNA"/>
</dbReference>
<dbReference type="AlphaFoldDB" id="A0A4Z2H0I6"/>
<name>A0A4Z2H0I6_9TELE</name>
<evidence type="ECO:0000313" key="2">
    <source>
        <dbReference type="EMBL" id="TNN59266.1"/>
    </source>
</evidence>